<comment type="subunit">
    <text evidence="3">Associates with DNA double-strand breaks.</text>
</comment>
<evidence type="ECO:0000256" key="3">
    <source>
        <dbReference type="ARBA" id="ARBA00011370"/>
    </source>
</evidence>
<dbReference type="Gene3D" id="3.30.1010.10">
    <property type="entry name" value="Phosphatidylinositol 3-kinase Catalytic Subunit, Chain A, domain 4"/>
    <property type="match status" value="1"/>
</dbReference>
<dbReference type="PROSITE" id="PS51189">
    <property type="entry name" value="FAT"/>
    <property type="match status" value="1"/>
</dbReference>
<comment type="function">
    <text evidence="13 16">Serine/threonine protein kinase which activates checkpoint signaling upon genotoxic stresses such as ionizing radiation (IR), ultraviolet light (UV), or DNA replication stalling, thereby acting as a DNA damage sensor. Recognizes the substrate consensus sequence [ST]-Q. Phosphorylates histone H2A to form H2AS128ph (gamma-H2A) at sites of DNA damage, involved in the regulation of DNA damage response mechanism. Required for the control of telomere length and genome stability.</text>
</comment>
<evidence type="ECO:0000259" key="18">
    <source>
        <dbReference type="PROSITE" id="PS50290"/>
    </source>
</evidence>
<dbReference type="GO" id="GO:0006281">
    <property type="term" value="P:DNA repair"/>
    <property type="evidence" value="ECO:0007669"/>
    <property type="project" value="InterPro"/>
</dbReference>
<dbReference type="Pfam" id="PF02260">
    <property type="entry name" value="FATC"/>
    <property type="match status" value="1"/>
</dbReference>
<evidence type="ECO:0000256" key="12">
    <source>
        <dbReference type="ARBA" id="ARBA00023242"/>
    </source>
</evidence>
<dbReference type="InterPro" id="IPR014009">
    <property type="entry name" value="PIK_FAT"/>
</dbReference>
<dbReference type="Pfam" id="PF00454">
    <property type="entry name" value="PI3_PI4_kinase"/>
    <property type="match status" value="1"/>
</dbReference>
<dbReference type="InterPro" id="IPR021668">
    <property type="entry name" value="TAN"/>
</dbReference>
<comment type="caution">
    <text evidence="20">The sequence shown here is derived from an EMBL/GenBank/DDBJ whole genome shotgun (WGS) entry which is preliminary data.</text>
</comment>
<dbReference type="SMART" id="SM00146">
    <property type="entry name" value="PI3Kc"/>
    <property type="match status" value="1"/>
</dbReference>
<reference evidence="20" key="1">
    <citation type="journal article" date="2020" name="New Phytol.">
        <title>Comparative genomics reveals dynamic genome evolution in host specialist ectomycorrhizal fungi.</title>
        <authorList>
            <person name="Lofgren L.A."/>
            <person name="Nguyen N.H."/>
            <person name="Vilgalys R."/>
            <person name="Ruytinx J."/>
            <person name="Liao H.L."/>
            <person name="Branco S."/>
            <person name="Kuo A."/>
            <person name="LaButti K."/>
            <person name="Lipzen A."/>
            <person name="Andreopoulos W."/>
            <person name="Pangilinan J."/>
            <person name="Riley R."/>
            <person name="Hundley H."/>
            <person name="Na H."/>
            <person name="Barry K."/>
            <person name="Grigoriev I.V."/>
            <person name="Stajich J.E."/>
            <person name="Kennedy P.G."/>
        </authorList>
    </citation>
    <scope>NUCLEOTIDE SEQUENCE</scope>
    <source>
        <strain evidence="20">FC203</strain>
    </source>
</reference>
<comment type="catalytic activity">
    <reaction evidence="14 16">
        <text>L-threonyl-[protein] + ATP = O-phospho-L-threonyl-[protein] + ADP + H(+)</text>
        <dbReference type="Rhea" id="RHEA:46608"/>
        <dbReference type="Rhea" id="RHEA-COMP:11060"/>
        <dbReference type="Rhea" id="RHEA-COMP:11605"/>
        <dbReference type="ChEBI" id="CHEBI:15378"/>
        <dbReference type="ChEBI" id="CHEBI:30013"/>
        <dbReference type="ChEBI" id="CHEBI:30616"/>
        <dbReference type="ChEBI" id="CHEBI:61977"/>
        <dbReference type="ChEBI" id="CHEBI:456216"/>
        <dbReference type="EC" id="2.7.11.1"/>
    </reaction>
</comment>
<feature type="region of interest" description="Disordered" evidence="17">
    <location>
        <begin position="3046"/>
        <end position="3076"/>
    </location>
</feature>
<dbReference type="SUPFAM" id="SSF48371">
    <property type="entry name" value="ARM repeat"/>
    <property type="match status" value="2"/>
</dbReference>
<keyword evidence="10 16" id="KW-0418">Kinase</keyword>
<keyword evidence="9 16" id="KW-0227">DNA damage</keyword>
<evidence type="ECO:0000256" key="6">
    <source>
        <dbReference type="ARBA" id="ARBA00022527"/>
    </source>
</evidence>
<name>A0AAD4EKF1_9AGAM</name>
<comment type="catalytic activity">
    <reaction evidence="15">
        <text>L-seryl-[protein] + ATP = O-phospho-L-seryl-[protein] + ADP + H(+)</text>
        <dbReference type="Rhea" id="RHEA:17989"/>
        <dbReference type="Rhea" id="RHEA-COMP:9863"/>
        <dbReference type="Rhea" id="RHEA-COMP:11604"/>
        <dbReference type="ChEBI" id="CHEBI:15378"/>
        <dbReference type="ChEBI" id="CHEBI:29999"/>
        <dbReference type="ChEBI" id="CHEBI:30616"/>
        <dbReference type="ChEBI" id="CHEBI:83421"/>
        <dbReference type="ChEBI" id="CHEBI:456216"/>
        <dbReference type="EC" id="2.7.11.1"/>
    </reaction>
</comment>
<dbReference type="GO" id="GO:0005634">
    <property type="term" value="C:nucleus"/>
    <property type="evidence" value="ECO:0007669"/>
    <property type="project" value="UniProtKB-SubCell"/>
</dbReference>
<dbReference type="RefSeq" id="XP_041233415.1">
    <property type="nucleotide sequence ID" value="XM_041365477.1"/>
</dbReference>
<evidence type="ECO:0000256" key="10">
    <source>
        <dbReference type="ARBA" id="ARBA00022777"/>
    </source>
</evidence>
<dbReference type="GO" id="GO:0004674">
    <property type="term" value="F:protein serine/threonine kinase activity"/>
    <property type="evidence" value="ECO:0007669"/>
    <property type="project" value="UniProtKB-KW"/>
</dbReference>
<evidence type="ECO:0000256" key="14">
    <source>
        <dbReference type="ARBA" id="ARBA00047899"/>
    </source>
</evidence>
<evidence type="ECO:0000256" key="1">
    <source>
        <dbReference type="ARBA" id="ARBA00004123"/>
    </source>
</evidence>
<dbReference type="Pfam" id="PF11640">
    <property type="entry name" value="TAN"/>
    <property type="match status" value="1"/>
</dbReference>
<evidence type="ECO:0000256" key="2">
    <source>
        <dbReference type="ARBA" id="ARBA00010769"/>
    </source>
</evidence>
<dbReference type="PROSITE" id="PS00916">
    <property type="entry name" value="PI3_4_KINASE_2"/>
    <property type="match status" value="1"/>
</dbReference>
<dbReference type="InterPro" id="IPR044107">
    <property type="entry name" value="PIKKc_ATM"/>
</dbReference>
<dbReference type="InterPro" id="IPR003152">
    <property type="entry name" value="FATC_dom"/>
</dbReference>
<dbReference type="InterPro" id="IPR016024">
    <property type="entry name" value="ARM-type_fold"/>
</dbReference>
<sequence>MTKLNAVVELLQSSKVKERQEGIISLKEAFSRDDVVLNLEEGRAWLVVYQALFTAVTSEKAECVKKAASGKNASTGAAALRRLGDATTTVRWLVERSNCRLTAKVLTPLLTHLLQMMVYRGQLYTPLALSYLKTIKILLSWTPHMDHIDAATWISIAELAFNIILDDPIKRKFDDITGESHDESMQVDLSAMYQDDSDEGDDRGPSASTQKRKRKAREHSSTPVPGATHPTRLLKAAVYRSVSLEQIECASLLVLLFRSPTAPFLSEDIPNLSLSILTRMTRFLERYPGDASLHHDYLLALQPVLSHLCLNRTKDVKTFAYSTWDQLVGLWGTKNKRMKESLVGILRTLFPFFAHNDLHAYTAWADGVYKLWTLLSSEAESRRGLDSLSLDSLRLEILPSNAENYGRGVFVAHTFRAGWHFDYSQALAWALMELQADCAKKLFDYSEWQHAGTSDGEESIGKRVKRENPIASLLHSIQSTTASGVRTYHLQVLLFFIDRYWSCLHRDNKLQENVMNTLLRFVSVDDPIIQSWTFLCFAAIAQSDGLLSSHATQSPPVAVRNSAVWDPVWTHAMRRANVPVVCRAACHTAHTLIIHSKLLLTSQRVLIEIETLAKDLDLQGPAFPYDSVCMFLAQCLRVASQDVRLYRMQLEEKVLSWLLDNWRVGAGQAVKDTSGKSRMPLHTIGDIIGLLESICGMSKRSDLLCRMILPGCAIVELMEEERKTKVIRGFLLDAQLPSFRKDAVSTSCDKLTHSSINDELTIDSELVQPRGRERRVTSSLLKAMESLIVEWDTFRETNAHPTAEKLRQSLDAVVTAFAFETLLVWNGMRCNRRVLQSAGRVMSLLAPLLTDPRWTADERVLILHALEPLVMNGEERSTNEEWEAMLGPDLGSGIRSHTLKGLKQNLSERHHSQTVRRLFQRVFWANADIQDAFSTVSEALRESLRTMTGQFHQGAQDVHAIDADGFGDIMTTHTGPPTQEDAAHDDITVANQYLADLCVTFLATTPVLRSSSAEVLRDKELTKLIVHCPAERLLLIGNAVLGSVRRRVWSLDIDVLNALLEKLGDLLELHTHSRNVDLQLMAVDLLDSTSHFWLQKSNAGTDVGDHIRDLCGWLSHNMMKRKFVSWKTRDFASQFFARYIAQDPSESFWPTVCQKKPVERPSTIIPMLNMDQDIRVRFRAAVVNARLFTLARFAGRNSLDMYNIIKEALTKDLSNYEQMLTRTLCLGNIMVVSSAVRRGPYWHLIEAAFHSSHYTKHIQATLTGVSERLGLPKLSDLFEAYASQIAYSIRQASQDVCGLSPELLGYRDRKECAEATFRLFTPTNVMAGGNSEAVNHGRRLFLAHCAAVQKTVADGLQECLGDLIGFQLVFWLDDGRVDCDTPPEQLKKMLKVKGVDLGQEQGFNNCVEQNAASIAAAVIRCLGDQDFSADGPIMQAIKAHDSSHSAQVFKILSKYRTLGDFNLHSPNLPAFGSSTVLRALNWCISLAIRDHVKAISYHVLHQLFSEVQRSPLVNEQIRLLNGISLLVAVRHEDFQEPTLLHTLIHEATSLLAQADLVQAARSFLEWGFTMFPDVLIRVCAQAHDYSLATDDVQIANIGKGLLHWIDRQALELCRSSKIRSQVMNALSAWPHQPSSELLSVYEDITADGLSMILSDFRIASNKFRLVRRLRDLAEQRLYDQAQFAKTDFWRLKDFIPARDQLQSDDIDAFASLLIANNGDIYSFGSEQPFLQTLRGRHRRSAKKSQMESSPQRVIIQTLLAMVDGNSPQEVSLAYSTLRSVVSASSSDMLLLQSWPIESRAALEYLQQYPIKARSRCVRGIDELKATVNCHMESEFQKWVSELAVLLSDVLSAVDPFYAQFSTFMECDVSFADEMLPVLVHTLLQNELDQPESTGAPSKSRLSQYFSTMLVLENVHLSCLRSIVGVVLHLRNFCPKGSTDSLAHDKWLDIDYMLLARSAVTCGAYTTALLFLELAEEYQSLDMDNTAGTEHLLFEIYSHIDEPDGFYGIKTADLRHFLIKRFHHEKQWEKAFRFHGAALEAGSPEAVDTDGLLSSFHAFGFDRLAIGTLQTSQIGLDTRNSSSAMCYQLGWRTETWDLPDNTGDGSGATLYQALRAVYRERDPHVVDVIVRSSLGDEMTRLRHLGTENISGIREVARNIMCLGQITQWRSHSMQQQLSSKSEDTRNLPKLDEINSDFEFTDLEQIIATRISLVRSVRQREERKQIGDLATPFVRGILDIEKRCLVRLSIAARKSNQLQVALNSIVKAQRLEKTASFEVAREFANVLWLQKEQKLAVQYLKDLVNGQDLGADGTIEKALSFARLGDWIAEACLEKPTDIKRKFFDPAVELAIAAEKRTDVRDHACATVFRKCALFADQQYHSILKSSDAMRWHIYKERKKQEVKQRESQLQKTQQGTNEYHALVEEQKKARTVLAEDLKAYAGHTEARDAFLELAIDMYSRCLASSDRFDDDGPIRFSSLWFANFDDLGIQDKLKAALDRVPSRKFVFLSHQLSARMSKSSAEIPKNQQNLQGLVLRMCQEHPFHSLYQVFCLRPEQPQGVRRTSSRFELPSSQSDRGGAASAIFDRLLSDPIQTARIRSIEHVCDASLEWAKYPIKHGPVIKKTNNGLLIPDALSIRKLRDIQVPVITCRTPIDPTLKYNDCIWISRYNPEFTTAGGVNLPKISVCYGSNGEQFKQLFKGEGNDDMRQDAVMEQVFHLCNMVLRYDKETRRRNLNVRDYKVLPLATQAGVIEFVGNTNPLLKWLQDAHLRYRPGDMKHTQIVTMLKQTREKHGGKTDAMVKAFQLICERTQPVMRHYFTEKHKTPITWFAMRLNYTRSVATTSIVGHILGLGDRHVQNILIDNGSGEVVHIDLGIAFDQGKLLRIPERVPFRMTRDMVDGMGKCGTQGVFQRCAEETLRVLRDRSDVILTVLEVFKHDPLHSWTASELKIKKVQDNTAEPTRVARDVSRFGAIALDLQSGSADEAADRALAGVARKLDKALSVEYTVNELIAEATDIVNLANIYQVILISIHRSIVHIRQTKRHEITSIKQQTHKKKKMETPTQASAGQAHKVQSSS</sequence>
<dbReference type="EMBL" id="JABBWK010000002">
    <property type="protein sequence ID" value="KAG1907840.1"/>
    <property type="molecule type" value="Genomic_DNA"/>
</dbReference>
<evidence type="ECO:0000256" key="17">
    <source>
        <dbReference type="SAM" id="MobiDB-lite"/>
    </source>
</evidence>
<evidence type="ECO:0000256" key="13">
    <source>
        <dbReference type="ARBA" id="ARBA00025079"/>
    </source>
</evidence>
<dbReference type="Proteomes" id="UP001195769">
    <property type="component" value="Unassembled WGS sequence"/>
</dbReference>
<organism evidence="20 21">
    <name type="scientific">Suillus fuscotomentosus</name>
    <dbReference type="NCBI Taxonomy" id="1912939"/>
    <lineage>
        <taxon>Eukaryota</taxon>
        <taxon>Fungi</taxon>
        <taxon>Dikarya</taxon>
        <taxon>Basidiomycota</taxon>
        <taxon>Agaricomycotina</taxon>
        <taxon>Agaricomycetes</taxon>
        <taxon>Agaricomycetidae</taxon>
        <taxon>Boletales</taxon>
        <taxon>Suillineae</taxon>
        <taxon>Suillaceae</taxon>
        <taxon>Suillus</taxon>
    </lineage>
</organism>
<comment type="similarity">
    <text evidence="2 16">Belongs to the PI3/PI4-kinase family. ATM subfamily.</text>
</comment>
<keyword evidence="6 16" id="KW-0723">Serine/threonine-protein kinase</keyword>
<dbReference type="InterPro" id="IPR036940">
    <property type="entry name" value="PI3/4_kinase_cat_sf"/>
</dbReference>
<feature type="region of interest" description="Disordered" evidence="17">
    <location>
        <begin position="194"/>
        <end position="229"/>
    </location>
</feature>
<dbReference type="CDD" id="cd05171">
    <property type="entry name" value="PIKKc_ATM"/>
    <property type="match status" value="1"/>
</dbReference>
<dbReference type="InterPro" id="IPR000403">
    <property type="entry name" value="PI3/4_kinase_cat_dom"/>
</dbReference>
<evidence type="ECO:0000256" key="15">
    <source>
        <dbReference type="ARBA" id="ARBA00048679"/>
    </source>
</evidence>
<dbReference type="GO" id="GO:0000781">
    <property type="term" value="C:chromosome, telomeric region"/>
    <property type="evidence" value="ECO:0007669"/>
    <property type="project" value="UniProtKB-SubCell"/>
</dbReference>
<dbReference type="GO" id="GO:0005524">
    <property type="term" value="F:ATP binding"/>
    <property type="evidence" value="ECO:0007669"/>
    <property type="project" value="UniProtKB-KW"/>
</dbReference>
<dbReference type="EC" id="2.7.11.1" evidence="4 16"/>
<keyword evidence="8 16" id="KW-0547">Nucleotide-binding</keyword>
<dbReference type="GeneID" id="64659775"/>
<evidence type="ECO:0000256" key="5">
    <source>
        <dbReference type="ARBA" id="ARBA00014619"/>
    </source>
</evidence>
<dbReference type="InterPro" id="IPR038980">
    <property type="entry name" value="ATM_plant"/>
</dbReference>
<dbReference type="SUPFAM" id="SSF56112">
    <property type="entry name" value="Protein kinase-like (PK-like)"/>
    <property type="match status" value="1"/>
</dbReference>
<dbReference type="Gene3D" id="1.10.1070.11">
    <property type="entry name" value="Phosphatidylinositol 3-/4-kinase, catalytic domain"/>
    <property type="match status" value="1"/>
</dbReference>
<keyword evidence="7 16" id="KW-0808">Transferase</keyword>
<dbReference type="PANTHER" id="PTHR37079">
    <property type="entry name" value="SERINE/THREONINE-PROTEIN KINASE ATM"/>
    <property type="match status" value="1"/>
</dbReference>
<evidence type="ECO:0000256" key="11">
    <source>
        <dbReference type="ARBA" id="ARBA00022840"/>
    </source>
</evidence>
<keyword evidence="11 16" id="KW-0067">ATP-binding</keyword>
<evidence type="ECO:0000313" key="21">
    <source>
        <dbReference type="Proteomes" id="UP001195769"/>
    </source>
</evidence>
<dbReference type="PANTHER" id="PTHR37079:SF4">
    <property type="entry name" value="SERINE_THREONINE-PROTEIN KINASE ATM"/>
    <property type="match status" value="1"/>
</dbReference>
<gene>
    <name evidence="20" type="ORF">F5891DRAFT_1169034</name>
</gene>
<accession>A0AAD4EKF1</accession>
<evidence type="ECO:0000256" key="8">
    <source>
        <dbReference type="ARBA" id="ARBA00022741"/>
    </source>
</evidence>
<dbReference type="SMART" id="SM01342">
    <property type="entry name" value="TAN"/>
    <property type="match status" value="1"/>
</dbReference>
<dbReference type="InterPro" id="IPR018936">
    <property type="entry name" value="PI3/4_kinase_CS"/>
</dbReference>
<keyword evidence="12 16" id="KW-0539">Nucleus</keyword>
<keyword evidence="16" id="KW-0156">Chromatin regulator</keyword>
<evidence type="ECO:0000256" key="4">
    <source>
        <dbReference type="ARBA" id="ARBA00012513"/>
    </source>
</evidence>
<evidence type="ECO:0000256" key="16">
    <source>
        <dbReference type="RuleBase" id="RU365027"/>
    </source>
</evidence>
<keyword evidence="16" id="KW-0779">Telomere</keyword>
<dbReference type="InterPro" id="IPR003151">
    <property type="entry name" value="PIK-rel_kinase_FAT"/>
</dbReference>
<dbReference type="GO" id="GO:0035556">
    <property type="term" value="P:intracellular signal transduction"/>
    <property type="evidence" value="ECO:0007669"/>
    <property type="project" value="UniProtKB-ARBA"/>
</dbReference>
<proteinExistence type="inferred from homology"/>
<evidence type="ECO:0000256" key="7">
    <source>
        <dbReference type="ARBA" id="ARBA00022679"/>
    </source>
</evidence>
<evidence type="ECO:0000313" key="20">
    <source>
        <dbReference type="EMBL" id="KAG1907840.1"/>
    </source>
</evidence>
<dbReference type="InterPro" id="IPR011009">
    <property type="entry name" value="Kinase-like_dom_sf"/>
</dbReference>
<dbReference type="PROSITE" id="PS50290">
    <property type="entry name" value="PI3_4_KINASE_3"/>
    <property type="match status" value="1"/>
</dbReference>
<keyword evidence="21" id="KW-1185">Reference proteome</keyword>
<evidence type="ECO:0000259" key="19">
    <source>
        <dbReference type="PROSITE" id="PS51189"/>
    </source>
</evidence>
<feature type="compositionally biased region" description="Polar residues" evidence="17">
    <location>
        <begin position="3060"/>
        <end position="3076"/>
    </location>
</feature>
<dbReference type="Pfam" id="PF02259">
    <property type="entry name" value="FAT"/>
    <property type="match status" value="1"/>
</dbReference>
<keyword evidence="16" id="KW-0158">Chromosome</keyword>
<dbReference type="GO" id="GO:0006325">
    <property type="term" value="P:chromatin organization"/>
    <property type="evidence" value="ECO:0007669"/>
    <property type="project" value="UniProtKB-KW"/>
</dbReference>
<evidence type="ECO:0000256" key="9">
    <source>
        <dbReference type="ARBA" id="ARBA00022763"/>
    </source>
</evidence>
<feature type="domain" description="FAT" evidence="19">
    <location>
        <begin position="1953"/>
        <end position="2554"/>
    </location>
</feature>
<comment type="subcellular location">
    <subcellularLocation>
        <location evidence="16">Chromosome</location>
        <location evidence="16">Telomere</location>
    </subcellularLocation>
    <subcellularLocation>
        <location evidence="1 16">Nucleus</location>
    </subcellularLocation>
</comment>
<feature type="domain" description="PI3K/PI4K catalytic" evidence="18">
    <location>
        <begin position="2667"/>
        <end position="2981"/>
    </location>
</feature>
<protein>
    <recommendedName>
        <fullName evidence="5 16">Serine/threonine-protein kinase Tel1</fullName>
        <ecNumber evidence="4 16">2.7.11.1</ecNumber>
    </recommendedName>
</protein>